<sequence length="241" mass="28253">MMYMAIKTSWHPMPLFPHQQRLDPLSRSAEKHESSKVELSRAWEPSNSSGYLVLAVLWKKGIEVNIIGLSLRYINVCISDENGFYIWRLMGAYDFNEVLRQDEFQSNSSKHPNWHIDAFRKALNYCNLCDHAYEGCKLGLLRWSKHAFGSTNRNIEDIKNRLQFLKRGLISSAVKEKIKVFEGQLEELLNQEDVKWKQRSKLHWYKNGDRNTAYFHAHANKRRVRNTIRGLKIGLSNGVRM</sequence>
<dbReference type="Proteomes" id="UP001630127">
    <property type="component" value="Unassembled WGS sequence"/>
</dbReference>
<gene>
    <name evidence="1" type="ORF">ACH5RR_008416</name>
</gene>
<accession>A0ABD3ABI7</accession>
<evidence type="ECO:0000313" key="1">
    <source>
        <dbReference type="EMBL" id="KAL3529094.1"/>
    </source>
</evidence>
<protein>
    <submittedName>
        <fullName evidence="1">Uncharacterized protein</fullName>
    </submittedName>
</protein>
<name>A0ABD3ABI7_9GENT</name>
<comment type="caution">
    <text evidence="1">The sequence shown here is derived from an EMBL/GenBank/DDBJ whole genome shotgun (WGS) entry which is preliminary data.</text>
</comment>
<evidence type="ECO:0000313" key="2">
    <source>
        <dbReference type="Proteomes" id="UP001630127"/>
    </source>
</evidence>
<reference evidence="1 2" key="1">
    <citation type="submission" date="2024-11" db="EMBL/GenBank/DDBJ databases">
        <title>A near-complete genome assembly of Cinchona calisaya.</title>
        <authorList>
            <person name="Lian D.C."/>
            <person name="Zhao X.W."/>
            <person name="Wei L."/>
        </authorList>
    </citation>
    <scope>NUCLEOTIDE SEQUENCE [LARGE SCALE GENOMIC DNA]</scope>
    <source>
        <tissue evidence="1">Nenye</tissue>
    </source>
</reference>
<dbReference type="EMBL" id="JBJUIK010000004">
    <property type="protein sequence ID" value="KAL3529094.1"/>
    <property type="molecule type" value="Genomic_DNA"/>
</dbReference>
<keyword evidence="2" id="KW-1185">Reference proteome</keyword>
<organism evidence="1 2">
    <name type="scientific">Cinchona calisaya</name>
    <dbReference type="NCBI Taxonomy" id="153742"/>
    <lineage>
        <taxon>Eukaryota</taxon>
        <taxon>Viridiplantae</taxon>
        <taxon>Streptophyta</taxon>
        <taxon>Embryophyta</taxon>
        <taxon>Tracheophyta</taxon>
        <taxon>Spermatophyta</taxon>
        <taxon>Magnoliopsida</taxon>
        <taxon>eudicotyledons</taxon>
        <taxon>Gunneridae</taxon>
        <taxon>Pentapetalae</taxon>
        <taxon>asterids</taxon>
        <taxon>lamiids</taxon>
        <taxon>Gentianales</taxon>
        <taxon>Rubiaceae</taxon>
        <taxon>Cinchonoideae</taxon>
        <taxon>Cinchoneae</taxon>
        <taxon>Cinchona</taxon>
    </lineage>
</organism>
<dbReference type="AlphaFoldDB" id="A0ABD3ABI7"/>
<proteinExistence type="predicted"/>